<accession>A0A914QJQ9</accession>
<evidence type="ECO:0000313" key="1">
    <source>
        <dbReference type="Proteomes" id="UP000887578"/>
    </source>
</evidence>
<dbReference type="WBParaSite" id="PDA_v2.g3820.t1">
    <property type="protein sequence ID" value="PDA_v2.g3820.t1"/>
    <property type="gene ID" value="PDA_v2.g3820"/>
</dbReference>
<organism evidence="1 2">
    <name type="scientific">Panagrolaimus davidi</name>
    <dbReference type="NCBI Taxonomy" id="227884"/>
    <lineage>
        <taxon>Eukaryota</taxon>
        <taxon>Metazoa</taxon>
        <taxon>Ecdysozoa</taxon>
        <taxon>Nematoda</taxon>
        <taxon>Chromadorea</taxon>
        <taxon>Rhabditida</taxon>
        <taxon>Tylenchina</taxon>
        <taxon>Panagrolaimomorpha</taxon>
        <taxon>Panagrolaimoidea</taxon>
        <taxon>Panagrolaimidae</taxon>
        <taxon>Panagrolaimus</taxon>
    </lineage>
</organism>
<proteinExistence type="predicted"/>
<reference evidence="2" key="1">
    <citation type="submission" date="2022-11" db="UniProtKB">
        <authorList>
            <consortium name="WormBaseParasite"/>
        </authorList>
    </citation>
    <scope>IDENTIFICATION</scope>
</reference>
<sequence length="175" mass="20404">MPKLCKSDLRILNIASQILTLDNYNILTSSGTCKTVALIKCQICHSDRSPVTVDKLFENLHNVEEFAMIEPEKVFQTDTVKNMVQIFQRLSKLRYVKFDGITENFDFSSISDFLMKNETIMFNLFFNVPTNGYKQMLENFIDKLMKNPPKVMPYIWFPGFDNVRFKEYIIIAACL</sequence>
<dbReference type="AlphaFoldDB" id="A0A914QJQ9"/>
<name>A0A914QJQ9_9BILA</name>
<evidence type="ECO:0000313" key="2">
    <source>
        <dbReference type="WBParaSite" id="PDA_v2.g3820.t1"/>
    </source>
</evidence>
<protein>
    <submittedName>
        <fullName evidence="2">Uncharacterized protein</fullName>
    </submittedName>
</protein>
<keyword evidence="1" id="KW-1185">Reference proteome</keyword>
<dbReference type="Proteomes" id="UP000887578">
    <property type="component" value="Unplaced"/>
</dbReference>